<keyword evidence="4" id="KW-1185">Reference proteome</keyword>
<dbReference type="Gene3D" id="3.30.565.40">
    <property type="entry name" value="Fervidobacterium nodosum Rt17-B1 like"/>
    <property type="match status" value="1"/>
</dbReference>
<evidence type="ECO:0000259" key="2">
    <source>
        <dbReference type="Pfam" id="PF13739"/>
    </source>
</evidence>
<accession>A0A840YZW9</accession>
<dbReference type="InterPro" id="IPR025303">
    <property type="entry name" value="PdaC"/>
</dbReference>
<dbReference type="EMBL" id="JACIJI010000003">
    <property type="protein sequence ID" value="MBB5719165.1"/>
    <property type="molecule type" value="Genomic_DNA"/>
</dbReference>
<gene>
    <name evidence="3" type="ORF">FHR23_002103</name>
</gene>
<dbReference type="PROSITE" id="PS51257">
    <property type="entry name" value="PROKAR_LIPOPROTEIN"/>
    <property type="match status" value="1"/>
</dbReference>
<name>A0A840YZW9_9SPHN</name>
<proteinExistence type="predicted"/>
<dbReference type="RefSeq" id="WP_184003635.1">
    <property type="nucleotide sequence ID" value="NZ_BAABIF010000012.1"/>
</dbReference>
<feature type="domain" description="Deacetylase PdaC" evidence="2">
    <location>
        <begin position="57"/>
        <end position="146"/>
    </location>
</feature>
<evidence type="ECO:0000313" key="4">
    <source>
        <dbReference type="Proteomes" id="UP000554342"/>
    </source>
</evidence>
<comment type="caution">
    <text evidence="3">The sequence shown here is derived from an EMBL/GenBank/DDBJ whole genome shotgun (WGS) entry which is preliminary data.</text>
</comment>
<feature type="chain" id="PRO_5033067332" description="Deacetylase PdaC domain-containing protein" evidence="1">
    <location>
        <begin position="23"/>
        <end position="280"/>
    </location>
</feature>
<evidence type="ECO:0000313" key="3">
    <source>
        <dbReference type="EMBL" id="MBB5719165.1"/>
    </source>
</evidence>
<dbReference type="Pfam" id="PF13739">
    <property type="entry name" value="PdaC"/>
    <property type="match status" value="1"/>
</dbReference>
<keyword evidence="1" id="KW-0732">Signal</keyword>
<organism evidence="3 4">
    <name type="scientific">Stakelama sediminis</name>
    <dbReference type="NCBI Taxonomy" id="463200"/>
    <lineage>
        <taxon>Bacteria</taxon>
        <taxon>Pseudomonadati</taxon>
        <taxon>Pseudomonadota</taxon>
        <taxon>Alphaproteobacteria</taxon>
        <taxon>Sphingomonadales</taxon>
        <taxon>Sphingomonadaceae</taxon>
        <taxon>Stakelama</taxon>
    </lineage>
</organism>
<protein>
    <recommendedName>
        <fullName evidence="2">Deacetylase PdaC domain-containing protein</fullName>
    </recommendedName>
</protein>
<feature type="signal peptide" evidence="1">
    <location>
        <begin position="1"/>
        <end position="22"/>
    </location>
</feature>
<dbReference type="AlphaFoldDB" id="A0A840YZW9"/>
<sequence length="280" mass="30206">MRFYPILAVALAVTACSPSPDAGIASNSASTANAAAPVAANRSAPAVPVKAQPIRLSQKTDALEFDYRIPAAAAAIPDLANMLRDRAEKGKASILKERADYDKDMPADAPRYPFSFSTDWSVAADLPQLLVLESEGYQFTGGAHGMPIYQTLYWDKVQNHEIPLDALFTHRAKALATVHPAFCAQLDRQRAKKRNVAVADLKKDAGPVDDFTACPAFGDGIEVVFTHPVGGKFGRIDFIVPPYVAGPYAEGDYRVELPIPKAMIPYIAKRYRPSFPGTGG</sequence>
<reference evidence="3 4" key="1">
    <citation type="submission" date="2020-08" db="EMBL/GenBank/DDBJ databases">
        <title>Genomic Encyclopedia of Type Strains, Phase IV (KMG-IV): sequencing the most valuable type-strain genomes for metagenomic binning, comparative biology and taxonomic classification.</title>
        <authorList>
            <person name="Goeker M."/>
        </authorList>
    </citation>
    <scope>NUCLEOTIDE SEQUENCE [LARGE SCALE GENOMIC DNA]</scope>
    <source>
        <strain evidence="3 4">DSM 27203</strain>
    </source>
</reference>
<evidence type="ECO:0000256" key="1">
    <source>
        <dbReference type="SAM" id="SignalP"/>
    </source>
</evidence>
<dbReference type="Proteomes" id="UP000554342">
    <property type="component" value="Unassembled WGS sequence"/>
</dbReference>